<feature type="compositionally biased region" description="Polar residues" evidence="1">
    <location>
        <begin position="42"/>
        <end position="54"/>
    </location>
</feature>
<protein>
    <submittedName>
        <fullName evidence="2">Uncharacterized protein</fullName>
    </submittedName>
</protein>
<feature type="region of interest" description="Disordered" evidence="1">
    <location>
        <begin position="1"/>
        <end position="56"/>
    </location>
</feature>
<feature type="compositionally biased region" description="Basic residues" evidence="1">
    <location>
        <begin position="22"/>
        <end position="34"/>
    </location>
</feature>
<dbReference type="RefSeq" id="WP_283758964.1">
    <property type="nucleotide sequence ID" value="NZ_JAQOSQ010000014.1"/>
</dbReference>
<evidence type="ECO:0000256" key="1">
    <source>
        <dbReference type="SAM" id="MobiDB-lite"/>
    </source>
</evidence>
<accession>A0ABT7BZ15</accession>
<gene>
    <name evidence="2" type="ORF">PMH09_14085</name>
</gene>
<evidence type="ECO:0000313" key="3">
    <source>
        <dbReference type="Proteomes" id="UP001232992"/>
    </source>
</evidence>
<dbReference type="EMBL" id="JAQOSQ010000014">
    <property type="protein sequence ID" value="MDJ1184310.1"/>
    <property type="molecule type" value="Genomic_DNA"/>
</dbReference>
<proteinExistence type="predicted"/>
<keyword evidence="3" id="KW-1185">Reference proteome</keyword>
<comment type="caution">
    <text evidence="2">The sequence shown here is derived from an EMBL/GenBank/DDBJ whole genome shotgun (WGS) entry which is preliminary data.</text>
</comment>
<sequence>MKYSDRATNHQSLWTFSDMGKRMGRKAKLKRDRQKAREKGTSPENSPARQSLGSTDFVEEIQQQGYRLNQGYNAPEIPQETIKPQL</sequence>
<reference evidence="2 3" key="1">
    <citation type="submission" date="2023-01" db="EMBL/GenBank/DDBJ databases">
        <title>Novel diversity within Roseofilum (Cyanobacteria; Desertifilaceae) from marine benthic mats with descriptions of four novel species.</title>
        <authorList>
            <person name="Wang Y."/>
            <person name="Berthold D.E."/>
            <person name="Hu J."/>
            <person name="Lefler F.W."/>
            <person name="Laughinghouse H.D. IV."/>
        </authorList>
    </citation>
    <scope>NUCLEOTIDE SEQUENCE [LARGE SCALE GENOMIC DNA]</scope>
    <source>
        <strain evidence="2 3">BLCC-M143</strain>
    </source>
</reference>
<organism evidence="2 3">
    <name type="scientific">Roseofilum casamattae BLCC-M143</name>
    <dbReference type="NCBI Taxonomy" id="3022442"/>
    <lineage>
        <taxon>Bacteria</taxon>
        <taxon>Bacillati</taxon>
        <taxon>Cyanobacteriota</taxon>
        <taxon>Cyanophyceae</taxon>
        <taxon>Desertifilales</taxon>
        <taxon>Desertifilaceae</taxon>
        <taxon>Roseofilum</taxon>
        <taxon>Roseofilum casamattae</taxon>
    </lineage>
</organism>
<name>A0ABT7BZ15_9CYAN</name>
<dbReference type="Proteomes" id="UP001232992">
    <property type="component" value="Unassembled WGS sequence"/>
</dbReference>
<feature type="region of interest" description="Disordered" evidence="1">
    <location>
        <begin position="67"/>
        <end position="86"/>
    </location>
</feature>
<evidence type="ECO:0000313" key="2">
    <source>
        <dbReference type="EMBL" id="MDJ1184310.1"/>
    </source>
</evidence>